<dbReference type="AlphaFoldDB" id="A0A512C0P8"/>
<name>A0A512C0P8_9HYPH</name>
<organism evidence="1 2">
    <name type="scientific">Microvirga aerophila</name>
    <dbReference type="NCBI Taxonomy" id="670291"/>
    <lineage>
        <taxon>Bacteria</taxon>
        <taxon>Pseudomonadati</taxon>
        <taxon>Pseudomonadota</taxon>
        <taxon>Alphaproteobacteria</taxon>
        <taxon>Hyphomicrobiales</taxon>
        <taxon>Methylobacteriaceae</taxon>
        <taxon>Microvirga</taxon>
    </lineage>
</organism>
<proteinExistence type="predicted"/>
<protein>
    <submittedName>
        <fullName evidence="1">Uncharacterized protein</fullName>
    </submittedName>
</protein>
<gene>
    <name evidence="1" type="ORF">MAE02_54840</name>
</gene>
<sequence>MTRLKYSFDAAKEIAKQAGLSGLWQHQLSGCWTLAVEKDAGLRWSPTQAELSFYGPQTVVARMRAAVEGALKRNLIASSEDTGTEEIALELIKTDKELLKWLVRYMRRGTECPYPIALVACAERLVREFLNNPDDDVPMFQMWGNPVLQAESFASMTSSCPTRPYSAMLMDWAGRLHAHLTIGDLEKELAVCMAIGAARLGHQFREKNLKDAVVLRSRLAFEKQFGLRVRIRHGDEWLRIWAQAPSLPPECGS</sequence>
<comment type="caution">
    <text evidence="1">The sequence shown here is derived from an EMBL/GenBank/DDBJ whole genome shotgun (WGS) entry which is preliminary data.</text>
</comment>
<evidence type="ECO:0000313" key="2">
    <source>
        <dbReference type="Proteomes" id="UP000321085"/>
    </source>
</evidence>
<accession>A0A512C0P8</accession>
<dbReference type="RefSeq" id="WP_114188799.1">
    <property type="nucleotide sequence ID" value="NZ_BJYU01000125.1"/>
</dbReference>
<evidence type="ECO:0000313" key="1">
    <source>
        <dbReference type="EMBL" id="GEO17788.1"/>
    </source>
</evidence>
<dbReference type="EMBL" id="BJYU01000125">
    <property type="protein sequence ID" value="GEO17788.1"/>
    <property type="molecule type" value="Genomic_DNA"/>
</dbReference>
<dbReference type="Proteomes" id="UP000321085">
    <property type="component" value="Unassembled WGS sequence"/>
</dbReference>
<reference evidence="1 2" key="1">
    <citation type="submission" date="2019-07" db="EMBL/GenBank/DDBJ databases">
        <title>Whole genome shotgun sequence of Microvirga aerophila NBRC 106136.</title>
        <authorList>
            <person name="Hosoyama A."/>
            <person name="Uohara A."/>
            <person name="Ohji S."/>
            <person name="Ichikawa N."/>
        </authorList>
    </citation>
    <scope>NUCLEOTIDE SEQUENCE [LARGE SCALE GENOMIC DNA]</scope>
    <source>
        <strain evidence="1 2">NBRC 106136</strain>
    </source>
</reference>
<keyword evidence="2" id="KW-1185">Reference proteome</keyword>